<dbReference type="EMBL" id="CAJOBH010171295">
    <property type="protein sequence ID" value="CAF4912004.1"/>
    <property type="molecule type" value="Genomic_DNA"/>
</dbReference>
<reference evidence="1" key="1">
    <citation type="submission" date="2021-02" db="EMBL/GenBank/DDBJ databases">
        <authorList>
            <person name="Nowell W R."/>
        </authorList>
    </citation>
    <scope>NUCLEOTIDE SEQUENCE</scope>
</reference>
<gene>
    <name evidence="1" type="ORF">BYL167_LOCUS52628</name>
</gene>
<comment type="caution">
    <text evidence="1">The sequence shown here is derived from an EMBL/GenBank/DDBJ whole genome shotgun (WGS) entry which is preliminary data.</text>
</comment>
<name>A0A8S3CE10_9BILA</name>
<proteinExistence type="predicted"/>
<feature type="non-terminal residue" evidence="1">
    <location>
        <position position="1"/>
    </location>
</feature>
<accession>A0A8S3CE10</accession>
<protein>
    <submittedName>
        <fullName evidence="1">Uncharacterized protein</fullName>
    </submittedName>
</protein>
<dbReference type="AlphaFoldDB" id="A0A8S3CE10"/>
<evidence type="ECO:0000313" key="2">
    <source>
        <dbReference type="Proteomes" id="UP000681967"/>
    </source>
</evidence>
<sequence length="70" mass="8111">WDTNDHPPLMSWGFDIRRCPAQKLATGVSQLVFENILRGGDFWIRPARNFEHERTFPYGCQVCIGYGEIP</sequence>
<organism evidence="1 2">
    <name type="scientific">Rotaria magnacalcarata</name>
    <dbReference type="NCBI Taxonomy" id="392030"/>
    <lineage>
        <taxon>Eukaryota</taxon>
        <taxon>Metazoa</taxon>
        <taxon>Spiralia</taxon>
        <taxon>Gnathifera</taxon>
        <taxon>Rotifera</taxon>
        <taxon>Eurotatoria</taxon>
        <taxon>Bdelloidea</taxon>
        <taxon>Philodinida</taxon>
        <taxon>Philodinidae</taxon>
        <taxon>Rotaria</taxon>
    </lineage>
</organism>
<dbReference type="Proteomes" id="UP000681967">
    <property type="component" value="Unassembled WGS sequence"/>
</dbReference>
<evidence type="ECO:0000313" key="1">
    <source>
        <dbReference type="EMBL" id="CAF4912004.1"/>
    </source>
</evidence>
<feature type="non-terminal residue" evidence="1">
    <location>
        <position position="70"/>
    </location>
</feature>